<dbReference type="Pfam" id="PF01042">
    <property type="entry name" value="Ribonuc_L-PSP"/>
    <property type="match status" value="1"/>
</dbReference>
<dbReference type="Gene3D" id="3.30.1330.40">
    <property type="entry name" value="RutC-like"/>
    <property type="match status" value="1"/>
</dbReference>
<dbReference type="Proteomes" id="UP000751518">
    <property type="component" value="Unassembled WGS sequence"/>
</dbReference>
<protein>
    <submittedName>
        <fullName evidence="1">RidA family protein</fullName>
    </submittedName>
</protein>
<dbReference type="AlphaFoldDB" id="A0A955LL50"/>
<reference evidence="1" key="1">
    <citation type="submission" date="2020-04" db="EMBL/GenBank/DDBJ databases">
        <authorList>
            <person name="Zhang T."/>
        </authorList>
    </citation>
    <scope>NUCLEOTIDE SEQUENCE</scope>
    <source>
        <strain evidence="1">HKST-UBA03</strain>
    </source>
</reference>
<proteinExistence type="predicted"/>
<dbReference type="InterPro" id="IPR006175">
    <property type="entry name" value="YjgF/YER057c/UK114"/>
</dbReference>
<dbReference type="SUPFAM" id="SSF55298">
    <property type="entry name" value="YjgF-like"/>
    <property type="match status" value="1"/>
</dbReference>
<sequence length="43" mass="4683">ASYSTVNQVYAGYFEDPYPARETVCVRSLPLGAEVEISMVAAK</sequence>
<feature type="non-terminal residue" evidence="1">
    <location>
        <position position="1"/>
    </location>
</feature>
<gene>
    <name evidence="1" type="ORF">KC614_04375</name>
</gene>
<reference evidence="1" key="2">
    <citation type="journal article" date="2021" name="Microbiome">
        <title>Successional dynamics and alternative stable states in a saline activated sludge microbial community over 9 years.</title>
        <authorList>
            <person name="Wang Y."/>
            <person name="Ye J."/>
            <person name="Ju F."/>
            <person name="Liu L."/>
            <person name="Boyd J.A."/>
            <person name="Deng Y."/>
            <person name="Parks D.H."/>
            <person name="Jiang X."/>
            <person name="Yin X."/>
            <person name="Woodcroft B.J."/>
            <person name="Tyson G.W."/>
            <person name="Hugenholtz P."/>
            <person name="Polz M.F."/>
            <person name="Zhang T."/>
        </authorList>
    </citation>
    <scope>NUCLEOTIDE SEQUENCE</scope>
    <source>
        <strain evidence="1">HKST-UBA03</strain>
    </source>
</reference>
<dbReference type="InterPro" id="IPR035959">
    <property type="entry name" value="RutC-like_sf"/>
</dbReference>
<dbReference type="CDD" id="cd00448">
    <property type="entry name" value="YjgF_YER057c_UK114_family"/>
    <property type="match status" value="1"/>
</dbReference>
<name>A0A955LL50_UNCKA</name>
<evidence type="ECO:0000313" key="1">
    <source>
        <dbReference type="EMBL" id="MCA9392403.1"/>
    </source>
</evidence>
<comment type="caution">
    <text evidence="1">The sequence shown here is derived from an EMBL/GenBank/DDBJ whole genome shotgun (WGS) entry which is preliminary data.</text>
</comment>
<dbReference type="EMBL" id="JAGQKZ010000049">
    <property type="protein sequence ID" value="MCA9392403.1"/>
    <property type="molecule type" value="Genomic_DNA"/>
</dbReference>
<evidence type="ECO:0000313" key="2">
    <source>
        <dbReference type="Proteomes" id="UP000751518"/>
    </source>
</evidence>
<accession>A0A955LL50</accession>
<organism evidence="1 2">
    <name type="scientific">candidate division WWE3 bacterium</name>
    <dbReference type="NCBI Taxonomy" id="2053526"/>
    <lineage>
        <taxon>Bacteria</taxon>
        <taxon>Katanobacteria</taxon>
    </lineage>
</organism>